<feature type="non-terminal residue" evidence="1">
    <location>
        <position position="171"/>
    </location>
</feature>
<reference evidence="1" key="1">
    <citation type="submission" date="2018-11" db="EMBL/GenBank/DDBJ databases">
        <authorList>
            <consortium name="Pathogen Informatics"/>
        </authorList>
    </citation>
    <scope>NUCLEOTIDE SEQUENCE</scope>
</reference>
<name>A0A448XJW6_9PLAT</name>
<evidence type="ECO:0000313" key="1">
    <source>
        <dbReference type="EMBL" id="VEL38463.1"/>
    </source>
</evidence>
<sequence length="171" mass="18845">MALRKDCLNVEIGTKDCLNVEIGTKDLLVSSELPSSWTGNSYGQQRKTAAVASVDENLPSKLKESKLLCSQVGEHNQIEAMIQQPKNSRNLKVPTKPEQITMESLLPNRCAARQPSRNSEKEAVSELKAVASPQRWAHEVSCAKEGKWKDSQSLNPCAIPQLCNACVTHTF</sequence>
<comment type="caution">
    <text evidence="1">The sequence shown here is derived from an EMBL/GenBank/DDBJ whole genome shotgun (WGS) entry which is preliminary data.</text>
</comment>
<evidence type="ECO:0000313" key="2">
    <source>
        <dbReference type="Proteomes" id="UP000784294"/>
    </source>
</evidence>
<accession>A0A448XJW6</accession>
<keyword evidence="2" id="KW-1185">Reference proteome</keyword>
<protein>
    <submittedName>
        <fullName evidence="1">Uncharacterized protein</fullName>
    </submittedName>
</protein>
<gene>
    <name evidence="1" type="ORF">PXEA_LOCUS31903</name>
</gene>
<proteinExistence type="predicted"/>
<dbReference type="Proteomes" id="UP000784294">
    <property type="component" value="Unassembled WGS sequence"/>
</dbReference>
<dbReference type="EMBL" id="CAAALY010258000">
    <property type="protein sequence ID" value="VEL38463.1"/>
    <property type="molecule type" value="Genomic_DNA"/>
</dbReference>
<dbReference type="AlphaFoldDB" id="A0A448XJW6"/>
<organism evidence="1 2">
    <name type="scientific">Protopolystoma xenopodis</name>
    <dbReference type="NCBI Taxonomy" id="117903"/>
    <lineage>
        <taxon>Eukaryota</taxon>
        <taxon>Metazoa</taxon>
        <taxon>Spiralia</taxon>
        <taxon>Lophotrochozoa</taxon>
        <taxon>Platyhelminthes</taxon>
        <taxon>Monogenea</taxon>
        <taxon>Polyopisthocotylea</taxon>
        <taxon>Polystomatidea</taxon>
        <taxon>Polystomatidae</taxon>
        <taxon>Protopolystoma</taxon>
    </lineage>
</organism>